<dbReference type="Proteomes" id="UP000007800">
    <property type="component" value="Unassembled WGS sequence"/>
</dbReference>
<protein>
    <submittedName>
        <fullName evidence="1">Uncharacterized protein</fullName>
    </submittedName>
</protein>
<proteinExistence type="predicted"/>
<dbReference type="Gene3D" id="2.120.10.30">
    <property type="entry name" value="TolB, C-terminal domain"/>
    <property type="match status" value="1"/>
</dbReference>
<dbReference type="EMBL" id="GG674152">
    <property type="protein sequence ID" value="EER14573.1"/>
    <property type="molecule type" value="Genomic_DNA"/>
</dbReference>
<dbReference type="GeneID" id="9045261"/>
<sequence length="136" mass="15247">MGGSLEKLGWSVDFDVFIDQQGRDCLIVADTQNERLILWRGDDPIGHDLTGPMQTAPCAVTVDDRRRFDADGRPRAYFGMYGNMSVWQITLDTVEPSVEVVTNVFPLDIAIDKRNGRLFVADAVSDSVVEIQRLEE</sequence>
<dbReference type="SUPFAM" id="SSF101898">
    <property type="entry name" value="NHL repeat"/>
    <property type="match status" value="1"/>
</dbReference>
<accession>C5KLS9</accession>
<reference evidence="1 2" key="1">
    <citation type="submission" date="2008-07" db="EMBL/GenBank/DDBJ databases">
        <authorList>
            <person name="El-Sayed N."/>
            <person name="Caler E."/>
            <person name="Inman J."/>
            <person name="Amedeo P."/>
            <person name="Hass B."/>
            <person name="Wortman J."/>
        </authorList>
    </citation>
    <scope>NUCLEOTIDE SEQUENCE [LARGE SCALE GENOMIC DNA]</scope>
    <source>
        <strain evidence="2">ATCC 50983 / TXsc</strain>
    </source>
</reference>
<dbReference type="InterPro" id="IPR011042">
    <property type="entry name" value="6-blade_b-propeller_TolB-like"/>
</dbReference>
<name>C5KLS9_PERM5</name>
<dbReference type="InParanoid" id="C5KLS9"/>
<dbReference type="RefSeq" id="XP_002782778.1">
    <property type="nucleotide sequence ID" value="XM_002782732.1"/>
</dbReference>
<dbReference type="AlphaFoldDB" id="C5KLS9"/>
<gene>
    <name evidence="1" type="ORF">Pmar_PMAR027435</name>
</gene>
<keyword evidence="2" id="KW-1185">Reference proteome</keyword>
<evidence type="ECO:0000313" key="1">
    <source>
        <dbReference type="EMBL" id="EER14573.1"/>
    </source>
</evidence>
<dbReference type="OrthoDB" id="10575005at2759"/>
<evidence type="ECO:0000313" key="2">
    <source>
        <dbReference type="Proteomes" id="UP000007800"/>
    </source>
</evidence>
<organism evidence="2">
    <name type="scientific">Perkinsus marinus (strain ATCC 50983 / TXsc)</name>
    <dbReference type="NCBI Taxonomy" id="423536"/>
    <lineage>
        <taxon>Eukaryota</taxon>
        <taxon>Sar</taxon>
        <taxon>Alveolata</taxon>
        <taxon>Perkinsozoa</taxon>
        <taxon>Perkinsea</taxon>
        <taxon>Perkinsida</taxon>
        <taxon>Perkinsidae</taxon>
        <taxon>Perkinsus</taxon>
    </lineage>
</organism>